<name>A0A4S2L5A6_9HYME</name>
<keyword evidence="4" id="KW-0677">Repeat</keyword>
<dbReference type="Proteomes" id="UP000310200">
    <property type="component" value="Unassembled WGS sequence"/>
</dbReference>
<evidence type="ECO:0000313" key="10">
    <source>
        <dbReference type="Proteomes" id="UP000310200"/>
    </source>
</evidence>
<evidence type="ECO:0000256" key="2">
    <source>
        <dbReference type="ARBA" id="ARBA00008507"/>
    </source>
</evidence>
<sequence length="730" mass="82579">MTTREILTIQLGHYSNFIGAHWWNLQESNFTYDPKNPSEVNHNVLYKEGENSRKQVTFTPRLLVADLKGTLGYLNEQGSLYDTKPSDNQLLWDSTKLEITSAEPSPKSPFIQNLNELDKAVDAETYNFESDVKSWVDYLLPLFHPRTVHSIKQYSHNCTQRPFNIFTYGRDLWATEQFSDNFADRIRSYVEECDLMQGFQVLMDSADGFAGLGASCVQHLRDEYGKSILAFPCLDFNNAEPSASDLVKVVNTALCWQHIGEDSSLYSPLSCGQVGWPFAADSRKFENITYSPELRYHSSAILATALDTVSLRYRTKKYSGASLSDLCADLNKLGRKAAATSLSLPFPMKMKMDLIDVLDGFEGSLWTSLTPSCDIPMDNNMQSIALRGIPEDRIKRPVHEATKQISKPAYKCSSVHEMMTLYLACTCHASATYLCNIEAPLKISLPYPKIFNNNVTEDGNIADWPVGTNVNSVAVMAGMHSGSNVAAMYESLLEQTKRIRNIKKFHAFTDSGLEEDEFMECIHNLADCKEAVMGNKVATFTEEQLEDYQDCTFFTRKEILRIFKRFREIGDPGMIPRTMTPQEASSLRLPLSYLARIPELKENPFRERISEVFTQRQDSGQSTSLSEGICFEEFLEMLSVFSEQAPRDLKVFYAFKIYDFDEDGVLGLGDLERTCRQLTRGGLSAEEVATVCRKVLEESDIDGDGALSYLEFEHVVTRSSDFMATFHIRI</sequence>
<organism evidence="9 10">
    <name type="scientific">Temnothorax longispinosus</name>
    <dbReference type="NCBI Taxonomy" id="300112"/>
    <lineage>
        <taxon>Eukaryota</taxon>
        <taxon>Metazoa</taxon>
        <taxon>Ecdysozoa</taxon>
        <taxon>Arthropoda</taxon>
        <taxon>Hexapoda</taxon>
        <taxon>Insecta</taxon>
        <taxon>Pterygota</taxon>
        <taxon>Neoptera</taxon>
        <taxon>Endopterygota</taxon>
        <taxon>Hymenoptera</taxon>
        <taxon>Apocrita</taxon>
        <taxon>Aculeata</taxon>
        <taxon>Formicoidea</taxon>
        <taxon>Formicidae</taxon>
        <taxon>Myrmicinae</taxon>
        <taxon>Temnothorax</taxon>
    </lineage>
</organism>
<evidence type="ECO:0000256" key="6">
    <source>
        <dbReference type="ARBA" id="ARBA00022842"/>
    </source>
</evidence>
<dbReference type="InterPro" id="IPR018247">
    <property type="entry name" value="EF_Hand_1_Ca_BS"/>
</dbReference>
<keyword evidence="5" id="KW-0106">Calcium</keyword>
<keyword evidence="10" id="KW-1185">Reference proteome</keyword>
<proteinExistence type="inferred from homology"/>
<dbReference type="STRING" id="300112.A0A4S2L5A6"/>
<dbReference type="Pfam" id="PF14881">
    <property type="entry name" value="Tubulin_3"/>
    <property type="match status" value="1"/>
</dbReference>
<evidence type="ECO:0000256" key="3">
    <source>
        <dbReference type="ARBA" id="ARBA00022723"/>
    </source>
</evidence>
<dbReference type="InterPro" id="IPR029209">
    <property type="entry name" value="DML1/Misato_tubulin"/>
</dbReference>
<dbReference type="InterPro" id="IPR019605">
    <property type="entry name" value="Misato_II_tubulin-like"/>
</dbReference>
<evidence type="ECO:0000259" key="8">
    <source>
        <dbReference type="PROSITE" id="PS50222"/>
    </source>
</evidence>
<dbReference type="InterPro" id="IPR036525">
    <property type="entry name" value="Tubulin/FtsZ_GTPase_sf"/>
</dbReference>
<dbReference type="CDD" id="cd00051">
    <property type="entry name" value="EFh"/>
    <property type="match status" value="1"/>
</dbReference>
<dbReference type="AlphaFoldDB" id="A0A4S2L5A6"/>
<keyword evidence="6" id="KW-0460">Magnesium</keyword>
<dbReference type="SUPFAM" id="SSF47473">
    <property type="entry name" value="EF-hand"/>
    <property type="match status" value="1"/>
</dbReference>
<dbReference type="PANTHER" id="PTHR13391">
    <property type="entry name" value="MITOCHONDRIAL DISTRIBUTION REGULATOR MISATO"/>
    <property type="match status" value="1"/>
</dbReference>
<dbReference type="PANTHER" id="PTHR13391:SF0">
    <property type="entry name" value="PROTEIN MISATO HOMOLOG 1"/>
    <property type="match status" value="1"/>
</dbReference>
<dbReference type="Gene3D" id="3.40.50.1440">
    <property type="entry name" value="Tubulin/FtsZ, GTPase domain"/>
    <property type="match status" value="1"/>
</dbReference>
<feature type="domain" description="EF-hand" evidence="8">
    <location>
        <begin position="687"/>
        <end position="722"/>
    </location>
</feature>
<dbReference type="GO" id="GO:0005739">
    <property type="term" value="C:mitochondrion"/>
    <property type="evidence" value="ECO:0007669"/>
    <property type="project" value="UniProtKB-SubCell"/>
</dbReference>
<dbReference type="Gene3D" id="1.10.238.10">
    <property type="entry name" value="EF-hand"/>
    <property type="match status" value="2"/>
</dbReference>
<accession>A0A4S2L5A6</accession>
<comment type="subcellular location">
    <subcellularLocation>
        <location evidence="1">Mitochondrion</location>
    </subcellularLocation>
</comment>
<dbReference type="FunFam" id="1.10.238.10:FF:000079">
    <property type="entry name" value="Calcium and integrin-binding family member 2"/>
    <property type="match status" value="1"/>
</dbReference>
<evidence type="ECO:0000256" key="1">
    <source>
        <dbReference type="ARBA" id="ARBA00004173"/>
    </source>
</evidence>
<keyword evidence="7" id="KW-0496">Mitochondrion</keyword>
<dbReference type="PROSITE" id="PS00018">
    <property type="entry name" value="EF_HAND_1"/>
    <property type="match status" value="2"/>
</dbReference>
<evidence type="ECO:0000256" key="4">
    <source>
        <dbReference type="ARBA" id="ARBA00022737"/>
    </source>
</evidence>
<dbReference type="EMBL" id="QBLH01000148">
    <property type="protein sequence ID" value="TGZ57446.1"/>
    <property type="molecule type" value="Genomic_DNA"/>
</dbReference>
<dbReference type="SUPFAM" id="SSF52490">
    <property type="entry name" value="Tubulin nucleotide-binding domain-like"/>
    <property type="match status" value="1"/>
</dbReference>
<dbReference type="InterPro" id="IPR049942">
    <property type="entry name" value="DML1/Misato"/>
</dbReference>
<dbReference type="Pfam" id="PF13499">
    <property type="entry name" value="EF-hand_7"/>
    <property type="match status" value="1"/>
</dbReference>
<comment type="caution">
    <text evidence="9">The sequence shown here is derived from an EMBL/GenBank/DDBJ whole genome shotgun (WGS) entry which is preliminary data.</text>
</comment>
<reference evidence="9 10" key="1">
    <citation type="journal article" date="2019" name="Philos. Trans. R. Soc. Lond., B, Biol. Sci.">
        <title>Ant behaviour and brain gene expression of defending hosts depend on the ecological success of the intruding social parasite.</title>
        <authorList>
            <person name="Kaur R."/>
            <person name="Stoldt M."/>
            <person name="Jongepier E."/>
            <person name="Feldmeyer B."/>
            <person name="Menzel F."/>
            <person name="Bornberg-Bauer E."/>
            <person name="Foitzik S."/>
        </authorList>
    </citation>
    <scope>NUCLEOTIDE SEQUENCE [LARGE SCALE GENOMIC DNA]</scope>
    <source>
        <tissue evidence="9">Whole body</tissue>
    </source>
</reference>
<protein>
    <submittedName>
        <fullName evidence="9">Protein misato</fullName>
    </submittedName>
</protein>
<dbReference type="InterPro" id="IPR002048">
    <property type="entry name" value="EF_hand_dom"/>
</dbReference>
<keyword evidence="3" id="KW-0479">Metal-binding</keyword>
<dbReference type="GO" id="GO:0005509">
    <property type="term" value="F:calcium ion binding"/>
    <property type="evidence" value="ECO:0007669"/>
    <property type="project" value="InterPro"/>
</dbReference>
<evidence type="ECO:0000256" key="5">
    <source>
        <dbReference type="ARBA" id="ARBA00022837"/>
    </source>
</evidence>
<evidence type="ECO:0000313" key="9">
    <source>
        <dbReference type="EMBL" id="TGZ57446.1"/>
    </source>
</evidence>
<dbReference type="InterPro" id="IPR011992">
    <property type="entry name" value="EF-hand-dom_pair"/>
</dbReference>
<evidence type="ECO:0000256" key="7">
    <source>
        <dbReference type="ARBA" id="ARBA00023128"/>
    </source>
</evidence>
<comment type="similarity">
    <text evidence="2">Belongs to the misato family.</text>
</comment>
<dbReference type="CDD" id="cd06060">
    <property type="entry name" value="misato"/>
    <property type="match status" value="1"/>
</dbReference>
<dbReference type="PROSITE" id="PS50222">
    <property type="entry name" value="EF_HAND_2"/>
    <property type="match status" value="2"/>
</dbReference>
<dbReference type="Pfam" id="PF10644">
    <property type="entry name" value="Misat_Tub_SegII"/>
    <property type="match status" value="1"/>
</dbReference>
<feature type="domain" description="EF-hand" evidence="8">
    <location>
        <begin position="646"/>
        <end position="681"/>
    </location>
</feature>
<dbReference type="GO" id="GO:0007005">
    <property type="term" value="P:mitochondrion organization"/>
    <property type="evidence" value="ECO:0007669"/>
    <property type="project" value="InterPro"/>
</dbReference>
<gene>
    <name evidence="9" type="ORF">DBV15_10404</name>
</gene>